<dbReference type="AlphaFoldDB" id="A0A1D1VZ25"/>
<dbReference type="Proteomes" id="UP000186922">
    <property type="component" value="Unassembled WGS sequence"/>
</dbReference>
<keyword evidence="1" id="KW-1133">Transmembrane helix</keyword>
<keyword evidence="1" id="KW-0472">Membrane</keyword>
<keyword evidence="3" id="KW-1185">Reference proteome</keyword>
<organism evidence="2 3">
    <name type="scientific">Ramazzottius varieornatus</name>
    <name type="common">Water bear</name>
    <name type="synonym">Tardigrade</name>
    <dbReference type="NCBI Taxonomy" id="947166"/>
    <lineage>
        <taxon>Eukaryota</taxon>
        <taxon>Metazoa</taxon>
        <taxon>Ecdysozoa</taxon>
        <taxon>Tardigrada</taxon>
        <taxon>Eutardigrada</taxon>
        <taxon>Parachela</taxon>
        <taxon>Hypsibioidea</taxon>
        <taxon>Ramazzottiidae</taxon>
        <taxon>Ramazzottius</taxon>
    </lineage>
</organism>
<sequence length="190" mass="22092">MESIGRNAMDLPAAITIPGSITANNRSRSFEKWMKMIANILFEVNVGWWQTWTFSGDFENPNVFYPILLMALRAISWMDVAFSILFLFACAQALCGLLKDHKKLLKTTLFSFPPFVVWRTLCLIFYVCVAVIQNREMLTLYRGRVGLIIYLLLWFFTLPLDVMLFICVKRQLWCYNRGHGHPMNDILHGK</sequence>
<comment type="caution">
    <text evidence="2">The sequence shown here is derived from an EMBL/GenBank/DDBJ whole genome shotgun (WGS) entry which is preliminary data.</text>
</comment>
<evidence type="ECO:0000256" key="1">
    <source>
        <dbReference type="SAM" id="Phobius"/>
    </source>
</evidence>
<dbReference type="OrthoDB" id="10065173at2759"/>
<evidence type="ECO:0000313" key="3">
    <source>
        <dbReference type="Proteomes" id="UP000186922"/>
    </source>
</evidence>
<feature type="transmembrane region" description="Helical" evidence="1">
    <location>
        <begin position="110"/>
        <end position="132"/>
    </location>
</feature>
<accession>A0A1D1VZ25</accession>
<protein>
    <recommendedName>
        <fullName evidence="4">Transmembrane protein</fullName>
    </recommendedName>
</protein>
<feature type="transmembrane region" description="Helical" evidence="1">
    <location>
        <begin position="74"/>
        <end position="98"/>
    </location>
</feature>
<gene>
    <name evidence="2" type="primary">RvY_14579-1</name>
    <name evidence="2" type="synonym">RvY_14579.1</name>
    <name evidence="2" type="ORF">RvY_14579</name>
</gene>
<evidence type="ECO:0008006" key="4">
    <source>
        <dbReference type="Google" id="ProtNLM"/>
    </source>
</evidence>
<proteinExistence type="predicted"/>
<feature type="transmembrane region" description="Helical" evidence="1">
    <location>
        <begin position="147"/>
        <end position="168"/>
    </location>
</feature>
<keyword evidence="1" id="KW-0812">Transmembrane</keyword>
<evidence type="ECO:0000313" key="2">
    <source>
        <dbReference type="EMBL" id="GAV04274.1"/>
    </source>
</evidence>
<dbReference type="EMBL" id="BDGG01000010">
    <property type="protein sequence ID" value="GAV04274.1"/>
    <property type="molecule type" value="Genomic_DNA"/>
</dbReference>
<name>A0A1D1VZ25_RAMVA</name>
<reference evidence="2 3" key="1">
    <citation type="journal article" date="2016" name="Nat. Commun.">
        <title>Extremotolerant tardigrade genome and improved radiotolerance of human cultured cells by tardigrade-unique protein.</title>
        <authorList>
            <person name="Hashimoto T."/>
            <person name="Horikawa D.D."/>
            <person name="Saito Y."/>
            <person name="Kuwahara H."/>
            <person name="Kozuka-Hata H."/>
            <person name="Shin-I T."/>
            <person name="Minakuchi Y."/>
            <person name="Ohishi K."/>
            <person name="Motoyama A."/>
            <person name="Aizu T."/>
            <person name="Enomoto A."/>
            <person name="Kondo K."/>
            <person name="Tanaka S."/>
            <person name="Hara Y."/>
            <person name="Koshikawa S."/>
            <person name="Sagara H."/>
            <person name="Miura T."/>
            <person name="Yokobori S."/>
            <person name="Miyagawa K."/>
            <person name="Suzuki Y."/>
            <person name="Kubo T."/>
            <person name="Oyama M."/>
            <person name="Kohara Y."/>
            <person name="Fujiyama A."/>
            <person name="Arakawa K."/>
            <person name="Katayama T."/>
            <person name="Toyoda A."/>
            <person name="Kunieda T."/>
        </authorList>
    </citation>
    <scope>NUCLEOTIDE SEQUENCE [LARGE SCALE GENOMIC DNA]</scope>
    <source>
        <strain evidence="2 3">YOKOZUNA-1</strain>
    </source>
</reference>